<proteinExistence type="inferred from homology"/>
<dbReference type="PANTHER" id="PTHR33469">
    <property type="entry name" value="PROTEIN ELF4-LIKE 4"/>
    <property type="match status" value="1"/>
</dbReference>
<protein>
    <recommendedName>
        <fullName evidence="6">Protein EARLY FLOWERING 4 domain-containing protein</fullName>
    </recommendedName>
</protein>
<feature type="domain" description="Protein EARLY FLOWERING 4" evidence="6">
    <location>
        <begin position="32"/>
        <end position="109"/>
    </location>
</feature>
<gene>
    <name evidence="7" type="ORF">LIER_06735</name>
</gene>
<dbReference type="GO" id="GO:0009649">
    <property type="term" value="P:entrainment of circadian clock"/>
    <property type="evidence" value="ECO:0007669"/>
    <property type="project" value="TreeGrafter"/>
</dbReference>
<sequence>MDNNSQTLTATTKKPRSSTTTNHHGDGGDEGCNTEAWETLSKSFRDVQSVLDQNRALINQVNQNHQSKIHGNMVKNVGLINEINGNISRVMGMYSDLNVNFSNIVHQGRGFNGKSDSGSDNGCDGDGKGGSES</sequence>
<keyword evidence="8" id="KW-1185">Reference proteome</keyword>
<name>A0AAV3P715_LITER</name>
<keyword evidence="3" id="KW-0090">Biological rhythms</keyword>
<dbReference type="InterPro" id="IPR040462">
    <property type="entry name" value="EARLY_FLOWERING_4"/>
</dbReference>
<dbReference type="Proteomes" id="UP001454036">
    <property type="component" value="Unassembled WGS sequence"/>
</dbReference>
<organism evidence="7 8">
    <name type="scientific">Lithospermum erythrorhizon</name>
    <name type="common">Purple gromwell</name>
    <name type="synonym">Lithospermum officinale var. erythrorhizon</name>
    <dbReference type="NCBI Taxonomy" id="34254"/>
    <lineage>
        <taxon>Eukaryota</taxon>
        <taxon>Viridiplantae</taxon>
        <taxon>Streptophyta</taxon>
        <taxon>Embryophyta</taxon>
        <taxon>Tracheophyta</taxon>
        <taxon>Spermatophyta</taxon>
        <taxon>Magnoliopsida</taxon>
        <taxon>eudicotyledons</taxon>
        <taxon>Gunneridae</taxon>
        <taxon>Pentapetalae</taxon>
        <taxon>asterids</taxon>
        <taxon>lamiids</taxon>
        <taxon>Boraginales</taxon>
        <taxon>Boraginaceae</taxon>
        <taxon>Boraginoideae</taxon>
        <taxon>Lithospermeae</taxon>
        <taxon>Lithospermum</taxon>
    </lineage>
</organism>
<feature type="region of interest" description="Disordered" evidence="5">
    <location>
        <begin position="1"/>
        <end position="34"/>
    </location>
</feature>
<comment type="similarity">
    <text evidence="2">Belongs to the EARLY FLOWERING 4 family.</text>
</comment>
<comment type="subcellular location">
    <subcellularLocation>
        <location evidence="1">Nucleus</location>
    </subcellularLocation>
</comment>
<dbReference type="PANTHER" id="PTHR33469:SF5">
    <property type="entry name" value="PROTEIN EARLY FLOWERING 4"/>
    <property type="match status" value="1"/>
</dbReference>
<evidence type="ECO:0000256" key="5">
    <source>
        <dbReference type="SAM" id="MobiDB-lite"/>
    </source>
</evidence>
<evidence type="ECO:0000256" key="2">
    <source>
        <dbReference type="ARBA" id="ARBA00009514"/>
    </source>
</evidence>
<dbReference type="EMBL" id="BAABME010001001">
    <property type="protein sequence ID" value="GAA0146897.1"/>
    <property type="molecule type" value="Genomic_DNA"/>
</dbReference>
<feature type="region of interest" description="Disordered" evidence="5">
    <location>
        <begin position="106"/>
        <end position="133"/>
    </location>
</feature>
<feature type="compositionally biased region" description="Low complexity" evidence="5">
    <location>
        <begin position="112"/>
        <end position="122"/>
    </location>
</feature>
<dbReference type="GO" id="GO:0005634">
    <property type="term" value="C:nucleus"/>
    <property type="evidence" value="ECO:0007669"/>
    <property type="project" value="UniProtKB-SubCell"/>
</dbReference>
<dbReference type="GO" id="GO:0048511">
    <property type="term" value="P:rhythmic process"/>
    <property type="evidence" value="ECO:0007669"/>
    <property type="project" value="UniProtKB-KW"/>
</dbReference>
<evidence type="ECO:0000313" key="7">
    <source>
        <dbReference type="EMBL" id="GAA0146897.1"/>
    </source>
</evidence>
<comment type="caution">
    <text evidence="7">The sequence shown here is derived from an EMBL/GenBank/DDBJ whole genome shotgun (WGS) entry which is preliminary data.</text>
</comment>
<reference evidence="7 8" key="1">
    <citation type="submission" date="2024-01" db="EMBL/GenBank/DDBJ databases">
        <title>The complete chloroplast genome sequence of Lithospermum erythrorhizon: insights into the phylogenetic relationship among Boraginaceae species and the maternal lineages of purple gromwells.</title>
        <authorList>
            <person name="Okada T."/>
            <person name="Watanabe K."/>
        </authorList>
    </citation>
    <scope>NUCLEOTIDE SEQUENCE [LARGE SCALE GENOMIC DNA]</scope>
</reference>
<evidence type="ECO:0000256" key="4">
    <source>
        <dbReference type="ARBA" id="ARBA00023242"/>
    </source>
</evidence>
<dbReference type="Pfam" id="PF07011">
    <property type="entry name" value="Elf4"/>
    <property type="match status" value="1"/>
</dbReference>
<evidence type="ECO:0000256" key="3">
    <source>
        <dbReference type="ARBA" id="ARBA00023108"/>
    </source>
</evidence>
<dbReference type="AlphaFoldDB" id="A0AAV3P715"/>
<keyword evidence="4" id="KW-0539">Nucleus</keyword>
<evidence type="ECO:0000259" key="6">
    <source>
        <dbReference type="Pfam" id="PF07011"/>
    </source>
</evidence>
<dbReference type="InterPro" id="IPR009741">
    <property type="entry name" value="EARLY_FLOWERING_4_dom"/>
</dbReference>
<evidence type="ECO:0000313" key="8">
    <source>
        <dbReference type="Proteomes" id="UP001454036"/>
    </source>
</evidence>
<accession>A0AAV3P715</accession>
<evidence type="ECO:0000256" key="1">
    <source>
        <dbReference type="ARBA" id="ARBA00004123"/>
    </source>
</evidence>
<feature type="compositionally biased region" description="Polar residues" evidence="5">
    <location>
        <begin position="1"/>
        <end position="22"/>
    </location>
</feature>
<dbReference type="GO" id="GO:0042753">
    <property type="term" value="P:positive regulation of circadian rhythm"/>
    <property type="evidence" value="ECO:0007669"/>
    <property type="project" value="InterPro"/>
</dbReference>